<dbReference type="GO" id="GO:0042605">
    <property type="term" value="F:peptide antigen binding"/>
    <property type="evidence" value="ECO:0007669"/>
    <property type="project" value="TreeGrafter"/>
</dbReference>
<organism evidence="13 14">
    <name type="scientific">Bos mutus</name>
    <name type="common">wild yak</name>
    <dbReference type="NCBI Taxonomy" id="72004"/>
    <lineage>
        <taxon>Eukaryota</taxon>
        <taxon>Metazoa</taxon>
        <taxon>Chordata</taxon>
        <taxon>Craniata</taxon>
        <taxon>Vertebrata</taxon>
        <taxon>Euteleostomi</taxon>
        <taxon>Mammalia</taxon>
        <taxon>Eutheria</taxon>
        <taxon>Laurasiatheria</taxon>
        <taxon>Artiodactyla</taxon>
        <taxon>Ruminantia</taxon>
        <taxon>Pecora</taxon>
        <taxon>Bovidae</taxon>
        <taxon>Bovinae</taxon>
        <taxon>Bos</taxon>
    </lineage>
</organism>
<keyword evidence="10" id="KW-1279">T cell receptor</keyword>
<dbReference type="SUPFAM" id="SSF48726">
    <property type="entry name" value="Immunoglobulin"/>
    <property type="match status" value="4"/>
</dbReference>
<accession>A0A6B0SA88</accession>
<evidence type="ECO:0000256" key="8">
    <source>
        <dbReference type="ARBA" id="ARBA00023170"/>
    </source>
</evidence>
<evidence type="ECO:0000256" key="7">
    <source>
        <dbReference type="ARBA" id="ARBA00023157"/>
    </source>
</evidence>
<keyword evidence="8" id="KW-0675">Receptor</keyword>
<keyword evidence="6" id="KW-0472">Membrane</keyword>
<dbReference type="SMART" id="SM00408">
    <property type="entry name" value="IGc2"/>
    <property type="match status" value="2"/>
</dbReference>
<dbReference type="Proteomes" id="UP000322234">
    <property type="component" value="Unassembled WGS sequence"/>
</dbReference>
<name>A0A6B0SA88_9CETA</name>
<evidence type="ECO:0000256" key="4">
    <source>
        <dbReference type="ARBA" id="ARBA00022859"/>
    </source>
</evidence>
<dbReference type="PANTHER" id="PTHR19343">
    <property type="entry name" value="T CELL RECEPTOR ALPHA VARIABLE 1-2"/>
    <property type="match status" value="1"/>
</dbReference>
<keyword evidence="4" id="KW-0391">Immunity</keyword>
<comment type="subcellular location">
    <subcellularLocation>
        <location evidence="1">Cell membrane</location>
    </subcellularLocation>
</comment>
<feature type="domain" description="Ig-like" evidence="12">
    <location>
        <begin position="211"/>
        <end position="304"/>
    </location>
</feature>
<gene>
    <name evidence="13" type="ORF">E5288_WYG004582</name>
</gene>
<dbReference type="InterPro" id="IPR013106">
    <property type="entry name" value="Ig_V-set"/>
</dbReference>
<dbReference type="SMART" id="SM00409">
    <property type="entry name" value="IG"/>
    <property type="match status" value="3"/>
</dbReference>
<keyword evidence="7" id="KW-1015">Disulfide bond</keyword>
<feature type="chain" id="PRO_5025688601" description="Ig-like domain-containing protein" evidence="11">
    <location>
        <begin position="16"/>
        <end position="431"/>
    </location>
</feature>
<reference evidence="13" key="1">
    <citation type="submission" date="2019-10" db="EMBL/GenBank/DDBJ databases">
        <title>The sequence and de novo assembly of the wild yak genome.</title>
        <authorList>
            <person name="Liu Y."/>
        </authorList>
    </citation>
    <scope>NUCLEOTIDE SEQUENCE [LARGE SCALE GENOMIC DNA]</scope>
    <source>
        <strain evidence="13">WY2019</strain>
    </source>
</reference>
<proteinExistence type="predicted"/>
<keyword evidence="14" id="KW-1185">Reference proteome</keyword>
<dbReference type="EMBL" id="VBQZ03000318">
    <property type="protein sequence ID" value="MXQ98940.1"/>
    <property type="molecule type" value="Genomic_DNA"/>
</dbReference>
<evidence type="ECO:0000256" key="3">
    <source>
        <dbReference type="ARBA" id="ARBA00022729"/>
    </source>
</evidence>
<evidence type="ECO:0000256" key="1">
    <source>
        <dbReference type="ARBA" id="ARBA00004236"/>
    </source>
</evidence>
<dbReference type="GO" id="GO:0042101">
    <property type="term" value="C:T cell receptor complex"/>
    <property type="evidence" value="ECO:0007669"/>
    <property type="project" value="UniProtKB-KW"/>
</dbReference>
<protein>
    <recommendedName>
        <fullName evidence="12">Ig-like domain-containing protein</fullName>
    </recommendedName>
</protein>
<evidence type="ECO:0000313" key="13">
    <source>
        <dbReference type="EMBL" id="MXQ98940.1"/>
    </source>
</evidence>
<keyword evidence="5" id="KW-1064">Adaptive immunity</keyword>
<evidence type="ECO:0000256" key="6">
    <source>
        <dbReference type="ARBA" id="ARBA00023136"/>
    </source>
</evidence>
<dbReference type="Pfam" id="PF07686">
    <property type="entry name" value="V-set"/>
    <property type="match status" value="2"/>
</dbReference>
<dbReference type="InterPro" id="IPR007110">
    <property type="entry name" value="Ig-like_dom"/>
</dbReference>
<keyword evidence="9" id="KW-0393">Immunoglobulin domain</keyword>
<evidence type="ECO:0000256" key="9">
    <source>
        <dbReference type="ARBA" id="ARBA00023319"/>
    </source>
</evidence>
<feature type="signal peptide" evidence="11">
    <location>
        <begin position="1"/>
        <end position="15"/>
    </location>
</feature>
<dbReference type="InterPro" id="IPR003598">
    <property type="entry name" value="Ig_sub2"/>
</dbReference>
<dbReference type="PROSITE" id="PS50835">
    <property type="entry name" value="IG_LIKE"/>
    <property type="match status" value="2"/>
</dbReference>
<dbReference type="InterPro" id="IPR003599">
    <property type="entry name" value="Ig_sub"/>
</dbReference>
<dbReference type="InterPro" id="IPR013783">
    <property type="entry name" value="Ig-like_fold"/>
</dbReference>
<dbReference type="FunFam" id="2.60.40.10:FF:000878">
    <property type="entry name" value="T cell receptor alpha variable 38-1"/>
    <property type="match status" value="1"/>
</dbReference>
<dbReference type="SMART" id="SM00406">
    <property type="entry name" value="IGv"/>
    <property type="match status" value="2"/>
</dbReference>
<keyword evidence="3 11" id="KW-0732">Signal</keyword>
<dbReference type="PANTHER" id="PTHR19343:SF25">
    <property type="entry name" value="IG-LIKE DOMAIN-CONTAINING PROTEIN"/>
    <property type="match status" value="1"/>
</dbReference>
<dbReference type="AlphaFoldDB" id="A0A6B0SA88"/>
<dbReference type="InterPro" id="IPR036179">
    <property type="entry name" value="Ig-like_dom_sf"/>
</dbReference>
<evidence type="ECO:0000256" key="5">
    <source>
        <dbReference type="ARBA" id="ARBA00023130"/>
    </source>
</evidence>
<comment type="caution">
    <text evidence="13">The sequence shown here is derived from an EMBL/GenBank/DDBJ whole genome shotgun (WGS) entry which is preliminary data.</text>
</comment>
<feature type="domain" description="Ig-like" evidence="12">
    <location>
        <begin position="319"/>
        <end position="431"/>
    </location>
</feature>
<evidence type="ECO:0000256" key="2">
    <source>
        <dbReference type="ARBA" id="ARBA00022475"/>
    </source>
</evidence>
<evidence type="ECO:0000313" key="14">
    <source>
        <dbReference type="Proteomes" id="UP000322234"/>
    </source>
</evidence>
<evidence type="ECO:0000256" key="10">
    <source>
        <dbReference type="ARBA" id="ARBA00043266"/>
    </source>
</evidence>
<dbReference type="Gene3D" id="2.60.40.10">
    <property type="entry name" value="Immunoglobulins"/>
    <property type="match status" value="4"/>
</dbReference>
<dbReference type="InterPro" id="IPR051006">
    <property type="entry name" value="TCR_variable_domain"/>
</dbReference>
<evidence type="ECO:0000256" key="11">
    <source>
        <dbReference type="SAM" id="SignalP"/>
    </source>
</evidence>
<evidence type="ECO:0000259" key="12">
    <source>
        <dbReference type="PROSITE" id="PS50835"/>
    </source>
</evidence>
<dbReference type="GO" id="GO:0002250">
    <property type="term" value="P:adaptive immune response"/>
    <property type="evidence" value="ECO:0007669"/>
    <property type="project" value="UniProtKB-KW"/>
</dbReference>
<keyword evidence="2" id="KW-1003">Cell membrane</keyword>
<sequence>MSSMGLPGLLRAVIASVCLGKAGKDDRKQTQRCSAPMCRGVSSKQDVSQSPEVLNVREGDSVVLNCSYTDIALYFLQWFRQDPGKGLTSLLETWVQVSQSSDLLVGNRLERSSLPLHCSTMSLVFTLMLEMLLFLRVSGQQKEKSDQEQVKQSPQPSTVQEGEISILSCSYEKSAFDYFPWYRQYPESLMPLSSLLWVFLAVTFSGSGVAQKVTQDQPYVTSQIGQSVILNCRYEVSLSRYTHYLYWYKQLPSGEMTFLIRQESSGPNARNGRYSVNFQKAQNSISLTISALQLEDSAKYFCAVWELTVLENTNFFKEPNDRTMALDRWIIVIGTVIDAKTTQPNSMDCAEGEDVTLPCNHSTIGGDEYIHWYRQNPSQSPQYVIHGLRGTVNSSMASLTIASDRKSSTLVLPQVTLRDTAVYYCVLREAH</sequence>